<evidence type="ECO:0000313" key="2">
    <source>
        <dbReference type="EMBL" id="KKZ11013.1"/>
    </source>
</evidence>
<dbReference type="EMBL" id="JXQG01000066">
    <property type="protein sequence ID" value="KKZ11013.1"/>
    <property type="molecule type" value="Genomic_DNA"/>
</dbReference>
<dbReference type="PANTHER" id="PTHR35769:SF2">
    <property type="entry name" value="CALCINEURIN-LIKE METALLO-PHOSPHOESTERASE SUPERFAMILY PROTEIN"/>
    <property type="match status" value="1"/>
</dbReference>
<dbReference type="AlphaFoldDB" id="A0A0G2J480"/>
<dbReference type="Pfam" id="PF00149">
    <property type="entry name" value="Metallophos"/>
    <property type="match status" value="1"/>
</dbReference>
<dbReference type="InterPro" id="IPR027629">
    <property type="entry name" value="DevT-like"/>
</dbReference>
<accession>A0A0G2J480</accession>
<name>A0A0G2J480_9SYNE</name>
<dbReference type="PATRIC" id="fig|1604020.3.peg.1866"/>
<dbReference type="PANTHER" id="PTHR35769">
    <property type="entry name" value="CALCINEURIN-LIKE METALLO-PHOSPHOESTERASE SUPERFAMILY PROTEIN"/>
    <property type="match status" value="1"/>
</dbReference>
<dbReference type="InterPro" id="IPR029052">
    <property type="entry name" value="Metallo-depent_PP-like"/>
</dbReference>
<evidence type="ECO:0000313" key="3">
    <source>
        <dbReference type="Proteomes" id="UP000035067"/>
    </source>
</evidence>
<reference evidence="2 3" key="1">
    <citation type="submission" date="2015-01" db="EMBL/GenBank/DDBJ databases">
        <title>Lifestyle Evolution in Cyanobacterial Symbionts of Sponges.</title>
        <authorList>
            <person name="Burgsdorf I."/>
            <person name="Slaby B.M."/>
            <person name="Handley K.M."/>
            <person name="Haber M."/>
            <person name="Blom J."/>
            <person name="Marshall C.W."/>
            <person name="Gilbert J.A."/>
            <person name="Hentschel U."/>
            <person name="Steindler L."/>
        </authorList>
    </citation>
    <scope>NUCLEOTIDE SEQUENCE [LARGE SCALE GENOMIC DNA]</scope>
    <source>
        <strain evidence="2">SP3</strain>
    </source>
</reference>
<comment type="caution">
    <text evidence="2">The sequence shown here is derived from an EMBL/GenBank/DDBJ whole genome shotgun (WGS) entry which is preliminary data.</text>
</comment>
<gene>
    <name evidence="2" type="ORF">TE42_08915</name>
</gene>
<organism evidence="2 3">
    <name type="scientific">Candidatus Synechococcus spongiarum SP3</name>
    <dbReference type="NCBI Taxonomy" id="1604020"/>
    <lineage>
        <taxon>Bacteria</taxon>
        <taxon>Bacillati</taxon>
        <taxon>Cyanobacteriota</taxon>
        <taxon>Cyanophyceae</taxon>
        <taxon>Synechococcales</taxon>
        <taxon>Synechococcaceae</taxon>
        <taxon>Synechococcus</taxon>
    </lineage>
</organism>
<feature type="domain" description="Calcineurin-like phosphoesterase" evidence="1">
    <location>
        <begin position="6"/>
        <end position="207"/>
    </location>
</feature>
<sequence>MGRCPMRIAIAGDLHGLWDAIDDLILERLDPDVVLVVGDLGEGEDRMSRMVARLPHPVACVLGNHDAARDAYGEVLHRQLNLLGDVHCGWGLRQLEPPGLAVVGGRPASSGGGYVLSAAVRSVWGPVPLETSIARITTAAATVSAQDPLVLLAHVGPTGLGSAAHDLCGRDWCRPARDWGDLDLAAAINRIRRWRPLPLVVFGHMHHRLRGGGQRRSFLLDRHHTAYLNAAVVPRHGHDQQGRPLRHFAMAHLEGNRLLWAAQCWFDAEATLRRQECLYQARRE</sequence>
<protein>
    <submittedName>
        <fullName evidence="2">Transcriptional regulator</fullName>
    </submittedName>
</protein>
<dbReference type="Gene3D" id="3.60.21.10">
    <property type="match status" value="1"/>
</dbReference>
<dbReference type="SUPFAM" id="SSF56300">
    <property type="entry name" value="Metallo-dependent phosphatases"/>
    <property type="match status" value="1"/>
</dbReference>
<dbReference type="Proteomes" id="UP000035067">
    <property type="component" value="Unassembled WGS sequence"/>
</dbReference>
<dbReference type="NCBIfam" id="TIGR04168">
    <property type="entry name" value="TIGR04168 family protein"/>
    <property type="match status" value="1"/>
</dbReference>
<dbReference type="GO" id="GO:0016787">
    <property type="term" value="F:hydrolase activity"/>
    <property type="evidence" value="ECO:0007669"/>
    <property type="project" value="InterPro"/>
</dbReference>
<dbReference type="InterPro" id="IPR004843">
    <property type="entry name" value="Calcineurin-like_PHP"/>
</dbReference>
<evidence type="ECO:0000259" key="1">
    <source>
        <dbReference type="Pfam" id="PF00149"/>
    </source>
</evidence>
<proteinExistence type="predicted"/>